<reference evidence="1" key="1">
    <citation type="submission" date="2009-01" db="EMBL/GenBank/DDBJ databases">
        <title>Complete sequence of chromosome Cyanothece sp. PCC 7425.</title>
        <authorList>
            <consortium name="US DOE Joint Genome Institute"/>
            <person name="Lucas S."/>
            <person name="Copeland A."/>
            <person name="Lapidus A."/>
            <person name="Glavina del Rio T."/>
            <person name="Dalin E."/>
            <person name="Tice H."/>
            <person name="Bruce D."/>
            <person name="Goodwin L."/>
            <person name="Pitluck S."/>
            <person name="Sims D."/>
            <person name="Meineke L."/>
            <person name="Brettin T."/>
            <person name="Detter J.C."/>
            <person name="Han C."/>
            <person name="Larimer F."/>
            <person name="Land M."/>
            <person name="Hauser L."/>
            <person name="Kyrpides N."/>
            <person name="Ovchinnikova G."/>
            <person name="Liberton M."/>
            <person name="Stoeckel J."/>
            <person name="Banerjee A."/>
            <person name="Singh A."/>
            <person name="Page L."/>
            <person name="Sato H."/>
            <person name="Zhao L."/>
            <person name="Sherman L."/>
            <person name="Pakrasi H."/>
            <person name="Richardson P."/>
        </authorList>
    </citation>
    <scope>NUCLEOTIDE SEQUENCE</scope>
    <source>
        <strain evidence="1">PCC 7425</strain>
    </source>
</reference>
<dbReference type="AlphaFoldDB" id="B8HR30"/>
<gene>
    <name evidence="1" type="ordered locus">Cyan7425_5246</name>
</gene>
<accession>B8HR30</accession>
<proteinExistence type="predicted"/>
<dbReference type="CDD" id="cd03143">
    <property type="entry name" value="A4_beta-galactosidase_middle_domain"/>
    <property type="match status" value="1"/>
</dbReference>
<dbReference type="KEGG" id="cyn:Cyan7425_5246"/>
<organism evidence="1">
    <name type="scientific">Cyanothece sp. (strain PCC 7425 / ATCC 29141)</name>
    <dbReference type="NCBI Taxonomy" id="395961"/>
    <lineage>
        <taxon>Bacteria</taxon>
        <taxon>Bacillati</taxon>
        <taxon>Cyanobacteriota</taxon>
        <taxon>Cyanophyceae</taxon>
        <taxon>Gomontiellales</taxon>
        <taxon>Cyanothecaceae</taxon>
        <taxon>Cyanothece</taxon>
    </lineage>
</organism>
<dbReference type="Gene3D" id="3.40.50.880">
    <property type="match status" value="1"/>
</dbReference>
<name>B8HR30_CYAP4</name>
<sequence length="1117" mass="122728">MAIFRSPVLILPALLWTVAIVHPPVQAAELIWPQQRQAYYADEPITLAIAGTARGVMLSLDLVPLDAGATPVRLPLRGNGSTVTFTLPPTALAPGTYAVKLEGKPVVKLRIASGVIDSSLLLSQTLNLKQSQAAGANFMVGNAFNFGRFNSERTGPLTVKLRASRSPGLATFERAIAANLPTLVYMYWTGYVTHKPFGSQKSWANGEMGAAMRLLSFHTAQRLRRFGKNIISIGSLDEPGLSWGKTPTGRATTGFPNWDEQPWYTRRGWQFTNNPAAGSGADWQKYMVIRRDIIRERQAEAKKDLQTVWPGLVFSTDLYAPHAIMDGTDPLNQEVNQVPATHVFLDYGLDRLGAYSSLMLEKAHAPSAKIAHAMNGQLFGEPVPQPQQLYAYRLALNGLLAAGLASNWWLNTTAMTPADLAAVNHPAKRIGPLLRETSPDHEVAVLWSETELMLRQQPITLQEASRSPGDMPLKLTVSPLADQPQVKGEINLDAYSVGHDYKQAVLTAHYALARAGYPADILHERLLPRGILRHYRTLVVVGQTHSFPPDVDKALQAFVSAGGKVVVDRSITLKLDRAITAQTNLAGLGYRWLALLGSKEGNPRQTSYFQTNHFMDEPVRQAVLPFKQAMAQTTSQPRLLSSSTELLVERHTAGTGFIYLVINGYEQLPQLSETQKYGLYNYAPYQVEYQLRGLPPQGVVYGLEGADWARGSQLSRPAAPITAKFAPAEMKIYLVAPRAPAGLSLSGRKTGGMLTVQAALQQLKMPWPLRVVVQDPSGKSIYQVDRATRPDGSYSEQFPLGENVLPGAYTVRITSPLGNLSAQTQINVQPALVKPQVLTETVQVFDRQAMSTFLAAKPALTIALGQESHRSLAEQLARRLSTRGFKVTIKPETEVLHKVAYPRVWNPYARIYQPKGEERSLQGQLIDRRIQLTTDNSGKITARTQDGQDLGGNWRQPNSFVTVGGEGYLDWSGDEEIVYEPGVKLYVDRNRRVRVIKGTPVEVPTTTDFKAKWAKPWTVLTSHQGAYQLPPQLPEAYQTDSHLILLGDSTTSQAVAVLQASDLLLQIVDEQYPGSGQALLSFVWSPFAVEKNVILIGATDEAGLQAGINRLLNFLPP</sequence>
<dbReference type="InterPro" id="IPR029062">
    <property type="entry name" value="Class_I_gatase-like"/>
</dbReference>
<dbReference type="HOGENOM" id="CLU_280845_0_0_3"/>
<dbReference type="OrthoDB" id="9800974at2"/>
<dbReference type="STRING" id="395961.Cyan7425_5246"/>
<dbReference type="Gene3D" id="2.60.40.1930">
    <property type="match status" value="1"/>
</dbReference>
<evidence type="ECO:0000313" key="1">
    <source>
        <dbReference type="EMBL" id="ACL47538.1"/>
    </source>
</evidence>
<protein>
    <submittedName>
        <fullName evidence="1">Uncharacterized protein</fullName>
    </submittedName>
</protein>
<dbReference type="EMBL" id="CP001344">
    <property type="protein sequence ID" value="ACL47538.1"/>
    <property type="molecule type" value="Genomic_DNA"/>
</dbReference>